<protein>
    <recommendedName>
        <fullName evidence="5">GST C-terminal domain-containing protein</fullName>
    </recommendedName>
</protein>
<dbReference type="InterPro" id="IPR050983">
    <property type="entry name" value="GST_Omega/HSP26"/>
</dbReference>
<accession>A0A7S4HWC5</accession>
<evidence type="ECO:0008006" key="5">
    <source>
        <dbReference type="Google" id="ProtNLM"/>
    </source>
</evidence>
<keyword evidence="1" id="KW-0732">Signal</keyword>
<feature type="domain" description="GST N-terminal" evidence="2">
    <location>
        <begin position="57"/>
        <end position="139"/>
    </location>
</feature>
<organism evidence="4">
    <name type="scientific">Odontella aurita</name>
    <dbReference type="NCBI Taxonomy" id="265563"/>
    <lineage>
        <taxon>Eukaryota</taxon>
        <taxon>Sar</taxon>
        <taxon>Stramenopiles</taxon>
        <taxon>Ochrophyta</taxon>
        <taxon>Bacillariophyta</taxon>
        <taxon>Mediophyceae</taxon>
        <taxon>Biddulphiophycidae</taxon>
        <taxon>Eupodiscales</taxon>
        <taxon>Odontellaceae</taxon>
        <taxon>Odontella</taxon>
    </lineage>
</organism>
<reference evidence="4" key="1">
    <citation type="submission" date="2021-01" db="EMBL/GenBank/DDBJ databases">
        <authorList>
            <person name="Corre E."/>
            <person name="Pelletier E."/>
            <person name="Niang G."/>
            <person name="Scheremetjew M."/>
            <person name="Finn R."/>
            <person name="Kale V."/>
            <person name="Holt S."/>
            <person name="Cochrane G."/>
            <person name="Meng A."/>
            <person name="Brown T."/>
            <person name="Cohen L."/>
        </authorList>
    </citation>
    <scope>NUCLEOTIDE SEQUENCE</scope>
    <source>
        <strain evidence="4">Isolate 1302-5</strain>
    </source>
</reference>
<dbReference type="InterPro" id="IPR036249">
    <property type="entry name" value="Thioredoxin-like_sf"/>
</dbReference>
<evidence type="ECO:0000259" key="3">
    <source>
        <dbReference type="PROSITE" id="PS50405"/>
    </source>
</evidence>
<dbReference type="SFLD" id="SFLDG00358">
    <property type="entry name" value="Main_(cytGST)"/>
    <property type="match status" value="1"/>
</dbReference>
<dbReference type="Pfam" id="PF13409">
    <property type="entry name" value="GST_N_2"/>
    <property type="match status" value="1"/>
</dbReference>
<dbReference type="InterPro" id="IPR040079">
    <property type="entry name" value="Glutathione_S-Trfase"/>
</dbReference>
<name>A0A7S4HWC5_9STRA</name>
<feature type="signal peptide" evidence="1">
    <location>
        <begin position="1"/>
        <end position="17"/>
    </location>
</feature>
<dbReference type="EMBL" id="HBKQ01006827">
    <property type="protein sequence ID" value="CAE2211076.1"/>
    <property type="molecule type" value="Transcribed_RNA"/>
</dbReference>
<dbReference type="SUPFAM" id="SSF52833">
    <property type="entry name" value="Thioredoxin-like"/>
    <property type="match status" value="1"/>
</dbReference>
<feature type="chain" id="PRO_5031312701" description="GST C-terminal domain-containing protein" evidence="1">
    <location>
        <begin position="18"/>
        <end position="299"/>
    </location>
</feature>
<evidence type="ECO:0000313" key="4">
    <source>
        <dbReference type="EMBL" id="CAE2211076.1"/>
    </source>
</evidence>
<dbReference type="Gene3D" id="3.40.30.10">
    <property type="entry name" value="Glutaredoxin"/>
    <property type="match status" value="1"/>
</dbReference>
<dbReference type="PANTHER" id="PTHR43968:SF6">
    <property type="entry name" value="GLUTATHIONE S-TRANSFERASE OMEGA"/>
    <property type="match status" value="1"/>
</dbReference>
<dbReference type="InterPro" id="IPR036282">
    <property type="entry name" value="Glutathione-S-Trfase_C_sf"/>
</dbReference>
<dbReference type="SFLD" id="SFLDS00019">
    <property type="entry name" value="Glutathione_Transferase_(cytos"/>
    <property type="match status" value="1"/>
</dbReference>
<dbReference type="PROSITE" id="PS50404">
    <property type="entry name" value="GST_NTER"/>
    <property type="match status" value="1"/>
</dbReference>
<dbReference type="PANTHER" id="PTHR43968">
    <property type="match status" value="1"/>
</dbReference>
<dbReference type="PROSITE" id="PS50405">
    <property type="entry name" value="GST_CTER"/>
    <property type="match status" value="1"/>
</dbReference>
<gene>
    <name evidence="4" type="ORF">OAUR00152_LOCUS4560</name>
</gene>
<evidence type="ECO:0000259" key="2">
    <source>
        <dbReference type="PROSITE" id="PS50404"/>
    </source>
</evidence>
<dbReference type="AlphaFoldDB" id="A0A7S4HWC5"/>
<dbReference type="SUPFAM" id="SSF47616">
    <property type="entry name" value="GST C-terminal domain-like"/>
    <property type="match status" value="1"/>
</dbReference>
<evidence type="ECO:0000256" key="1">
    <source>
        <dbReference type="SAM" id="SignalP"/>
    </source>
</evidence>
<dbReference type="Gene3D" id="1.20.1050.10">
    <property type="match status" value="1"/>
</dbReference>
<dbReference type="GO" id="GO:0005737">
    <property type="term" value="C:cytoplasm"/>
    <property type="evidence" value="ECO:0007669"/>
    <property type="project" value="TreeGrafter"/>
</dbReference>
<sequence length="299" mass="33253">MLSVVVLLAFAACACDSFGRHGSFISRRQLNQKAQLGSPTGDESGVALAAQGIETVSGLKFFTLEGGMCPYAARTWICFLELDMDYETVGINGLKKPEWYEEINPKGKVPAIQNLVDGSLVYESAICDEYLCDLAQSTDPDGPPGESKVWKLMPIGPGDRAALRLMNDHVDTEVCPAHFTFLMNKDGSRDEVLKDALEKALVVLEDTLVSHGGPYLMGSEFTIADVHFLPFFLRLVVSLRYFKEYEVPSEKYPRLLQWLEICSRRDSVKAASPSDERIIELYKKFVEAEYGFGGLNKNK</sequence>
<dbReference type="Pfam" id="PF13410">
    <property type="entry name" value="GST_C_2"/>
    <property type="match status" value="1"/>
</dbReference>
<feature type="domain" description="GST C-terminal" evidence="3">
    <location>
        <begin position="156"/>
        <end position="285"/>
    </location>
</feature>
<dbReference type="InterPro" id="IPR004045">
    <property type="entry name" value="Glutathione_S-Trfase_N"/>
</dbReference>
<proteinExistence type="predicted"/>
<dbReference type="InterPro" id="IPR010987">
    <property type="entry name" value="Glutathione-S-Trfase_C-like"/>
</dbReference>